<dbReference type="STRING" id="1304284.L21TH_1003"/>
<feature type="transmembrane region" description="Helical" evidence="1">
    <location>
        <begin position="157"/>
        <end position="189"/>
    </location>
</feature>
<evidence type="ECO:0000256" key="1">
    <source>
        <dbReference type="SAM" id="Phobius"/>
    </source>
</evidence>
<keyword evidence="1" id="KW-0472">Membrane</keyword>
<dbReference type="PANTHER" id="PTHR43592:SF15">
    <property type="entry name" value="CAAX AMINO TERMINAL PROTEASE FAMILY PROTEIN"/>
    <property type="match status" value="1"/>
</dbReference>
<keyword evidence="4" id="KW-1185">Reference proteome</keyword>
<sequence length="314" mass="34946">MNRLSSRPNIFETNIFYLILGLVFIGLGSYVQHKDIYIGLIITEYLIILLPTVLYLVVRGYNLKETLRLNKLSIKQTLMIPLIVILIYPVGMFMNSLMMIIISFLGEIQPPPIPVPDTGLELLISLFVIAISAGICEEVMFRGLVMKAYEGLGVKKAIIISAILFGIFHFNIQNLLGPIFLGLVFGYIVYKTNSIFASILAHITNNAIATLLNYFIRNSVNMNPQVNNELVQNIPYPLIMTMGAISIGAVAVVTGLIAFFLIKALPQSRNSILNKAREDVQETNIEKLTLKKAVPLFVMGLIYIGMSVLYISSI</sequence>
<dbReference type="InterPro" id="IPR003675">
    <property type="entry name" value="Rce1/LyrA-like_dom"/>
</dbReference>
<feature type="transmembrane region" description="Helical" evidence="1">
    <location>
        <begin position="36"/>
        <end position="58"/>
    </location>
</feature>
<dbReference type="RefSeq" id="WP_006310971.1">
    <property type="nucleotide sequence ID" value="NZ_ARZA01000105.1"/>
</dbReference>
<dbReference type="Pfam" id="PF02517">
    <property type="entry name" value="Rce1-like"/>
    <property type="match status" value="1"/>
</dbReference>
<feature type="transmembrane region" description="Helical" evidence="1">
    <location>
        <begin position="293"/>
        <end position="311"/>
    </location>
</feature>
<dbReference type="GO" id="GO:0080120">
    <property type="term" value="P:CAAX-box protein maturation"/>
    <property type="evidence" value="ECO:0007669"/>
    <property type="project" value="UniProtKB-ARBA"/>
</dbReference>
<feature type="transmembrane region" description="Helical" evidence="1">
    <location>
        <begin position="12"/>
        <end position="30"/>
    </location>
</feature>
<feature type="transmembrane region" description="Helical" evidence="1">
    <location>
        <begin position="195"/>
        <end position="216"/>
    </location>
</feature>
<evidence type="ECO:0000313" key="4">
    <source>
        <dbReference type="Proteomes" id="UP000013378"/>
    </source>
</evidence>
<organism evidence="3 4">
    <name type="scientific">Caldisalinibacter kiritimatiensis</name>
    <dbReference type="NCBI Taxonomy" id="1304284"/>
    <lineage>
        <taxon>Bacteria</taxon>
        <taxon>Bacillati</taxon>
        <taxon>Bacillota</taxon>
        <taxon>Tissierellia</taxon>
        <taxon>Tissierellales</taxon>
        <taxon>Thermohalobacteraceae</taxon>
        <taxon>Caldisalinibacter</taxon>
    </lineage>
</organism>
<comment type="caution">
    <text evidence="3">The sequence shown here is derived from an EMBL/GenBank/DDBJ whole genome shotgun (WGS) entry which is preliminary data.</text>
</comment>
<keyword evidence="1" id="KW-0812">Transmembrane</keyword>
<accession>R1CF15</accession>
<protein>
    <submittedName>
        <fullName evidence="3">Abortive infection protein</fullName>
    </submittedName>
</protein>
<gene>
    <name evidence="3" type="ORF">L21TH_1003</name>
</gene>
<dbReference type="EMBL" id="ARZA01000105">
    <property type="protein sequence ID" value="EOD00895.1"/>
    <property type="molecule type" value="Genomic_DNA"/>
</dbReference>
<name>R1CF15_9FIRM</name>
<evidence type="ECO:0000259" key="2">
    <source>
        <dbReference type="Pfam" id="PF02517"/>
    </source>
</evidence>
<feature type="transmembrane region" description="Helical" evidence="1">
    <location>
        <begin position="122"/>
        <end position="145"/>
    </location>
</feature>
<feature type="transmembrane region" description="Helical" evidence="1">
    <location>
        <begin position="236"/>
        <end position="262"/>
    </location>
</feature>
<dbReference type="GO" id="GO:0004175">
    <property type="term" value="F:endopeptidase activity"/>
    <property type="evidence" value="ECO:0007669"/>
    <property type="project" value="UniProtKB-ARBA"/>
</dbReference>
<keyword evidence="1" id="KW-1133">Transmembrane helix</keyword>
<dbReference type="eggNOG" id="COG1266">
    <property type="taxonomic scope" value="Bacteria"/>
</dbReference>
<feature type="transmembrane region" description="Helical" evidence="1">
    <location>
        <begin position="78"/>
        <end position="102"/>
    </location>
</feature>
<proteinExistence type="predicted"/>
<evidence type="ECO:0000313" key="3">
    <source>
        <dbReference type="EMBL" id="EOD00895.1"/>
    </source>
</evidence>
<feature type="domain" description="CAAX prenyl protease 2/Lysostaphin resistance protein A-like" evidence="2">
    <location>
        <begin position="122"/>
        <end position="208"/>
    </location>
</feature>
<dbReference type="Proteomes" id="UP000013378">
    <property type="component" value="Unassembled WGS sequence"/>
</dbReference>
<reference evidence="3 4" key="1">
    <citation type="journal article" date="2015" name="Geomicrobiol. J.">
        <title>Caldisalinibacter kiritimatiensis gen. nov., sp. nov., a moderately thermohalophilic thiosulfate-reducing bacterium from a hypersaline microbial mat.</title>
        <authorList>
            <person name="Ben Hania W."/>
            <person name="Joseph M."/>
            <person name="Fiebig A."/>
            <person name="Bunk B."/>
            <person name="Klenk H.-P."/>
            <person name="Fardeau M.-L."/>
            <person name="Spring S."/>
        </authorList>
    </citation>
    <scope>NUCLEOTIDE SEQUENCE [LARGE SCALE GENOMIC DNA]</scope>
    <source>
        <strain evidence="3 4">L21-TH-D2</strain>
    </source>
</reference>
<dbReference type="PANTHER" id="PTHR43592">
    <property type="entry name" value="CAAX AMINO TERMINAL PROTEASE"/>
    <property type="match status" value="1"/>
</dbReference>
<dbReference type="OrthoDB" id="4177129at2"/>
<dbReference type="AlphaFoldDB" id="R1CF15"/>